<accession>F5ZE21</accession>
<keyword evidence="2" id="KW-1185">Reference proteome</keyword>
<sequence length="85" mass="9893">MGFFISAFLFPHIKFLFFYESAQFASTQRYTLVPNPCLISFMAIDKEGRSVNVSSYTPQEKNDFQLDLVAMHAKYFAKQLDMDFT</sequence>
<reference evidence="1 2" key="1">
    <citation type="journal article" date="2011" name="J. Bacteriol.">
        <title>Complete genome sequence of the polycyclic aromatic hydrocarbon-degrading bacterium Alteromonas sp. strain SN2.</title>
        <authorList>
            <person name="Jin H.M."/>
            <person name="Jeong H."/>
            <person name="Moon E.J."/>
            <person name="Math R.K."/>
            <person name="Lee K."/>
            <person name="Kim H.J."/>
            <person name="Jeon C.O."/>
            <person name="Oh T.K."/>
            <person name="Kim J.F."/>
        </authorList>
    </citation>
    <scope>NUCLEOTIDE SEQUENCE [LARGE SCALE GENOMIC DNA]</scope>
    <source>
        <strain evidence="2">JCM 17741 / KACC 18427 / KCTC 11700BP / SN2</strain>
    </source>
</reference>
<dbReference type="EMBL" id="CP002339">
    <property type="protein sequence ID" value="AEF04133.1"/>
    <property type="molecule type" value="Genomic_DNA"/>
</dbReference>
<name>F5ZE21_ALTNA</name>
<protein>
    <submittedName>
        <fullName evidence="1">Uncharacterized protein</fullName>
    </submittedName>
</protein>
<gene>
    <name evidence="1" type="ordered locus">ambt_13075</name>
</gene>
<dbReference type="AlphaFoldDB" id="F5ZE21"/>
<proteinExistence type="predicted"/>
<dbReference type="HOGENOM" id="CLU_2505477_0_0_6"/>
<dbReference type="Proteomes" id="UP000000683">
    <property type="component" value="Chromosome"/>
</dbReference>
<dbReference type="KEGG" id="alt:ambt_13075"/>
<organism evidence="1 2">
    <name type="scientific">Alteromonas naphthalenivorans</name>
    <dbReference type="NCBI Taxonomy" id="715451"/>
    <lineage>
        <taxon>Bacteria</taxon>
        <taxon>Pseudomonadati</taxon>
        <taxon>Pseudomonadota</taxon>
        <taxon>Gammaproteobacteria</taxon>
        <taxon>Alteromonadales</taxon>
        <taxon>Alteromonadaceae</taxon>
        <taxon>Alteromonas/Salinimonas group</taxon>
        <taxon>Alteromonas</taxon>
    </lineage>
</organism>
<evidence type="ECO:0000313" key="1">
    <source>
        <dbReference type="EMBL" id="AEF04133.1"/>
    </source>
</evidence>
<evidence type="ECO:0000313" key="2">
    <source>
        <dbReference type="Proteomes" id="UP000000683"/>
    </source>
</evidence>